<name>A0A1H8RKI1_9GAMM</name>
<dbReference type="GO" id="GO:0005829">
    <property type="term" value="C:cytosol"/>
    <property type="evidence" value="ECO:0007669"/>
    <property type="project" value="TreeGrafter"/>
</dbReference>
<accession>A0A1H8RKI1</accession>
<proteinExistence type="predicted"/>
<organism evidence="2 3">
    <name type="scientific">Aquisalimonas asiatica</name>
    <dbReference type="NCBI Taxonomy" id="406100"/>
    <lineage>
        <taxon>Bacteria</taxon>
        <taxon>Pseudomonadati</taxon>
        <taxon>Pseudomonadota</taxon>
        <taxon>Gammaproteobacteria</taxon>
        <taxon>Chromatiales</taxon>
        <taxon>Ectothiorhodospiraceae</taxon>
        <taxon>Aquisalimonas</taxon>
    </lineage>
</organism>
<dbReference type="InterPro" id="IPR020471">
    <property type="entry name" value="AKR"/>
</dbReference>
<dbReference type="AlphaFoldDB" id="A0A1H8RKI1"/>
<dbReference type="Pfam" id="PF00248">
    <property type="entry name" value="Aldo_ket_red"/>
    <property type="match status" value="1"/>
</dbReference>
<dbReference type="InterPro" id="IPR050523">
    <property type="entry name" value="AKR_Detox_Biosynth"/>
</dbReference>
<dbReference type="STRING" id="406100.SAMN04488052_10264"/>
<dbReference type="RefSeq" id="WP_091640551.1">
    <property type="nucleotide sequence ID" value="NZ_FOEG01000002.1"/>
</dbReference>
<dbReference type="InterPro" id="IPR023210">
    <property type="entry name" value="NADP_OxRdtase_dom"/>
</dbReference>
<evidence type="ECO:0000313" key="3">
    <source>
        <dbReference type="Proteomes" id="UP000199657"/>
    </source>
</evidence>
<gene>
    <name evidence="2" type="ORF">SAMN04488052_10264</name>
</gene>
<keyword evidence="3" id="KW-1185">Reference proteome</keyword>
<dbReference type="PANTHER" id="PTHR43364:SF1">
    <property type="entry name" value="OXIDOREDUCTASE YDHF"/>
    <property type="match status" value="1"/>
</dbReference>
<dbReference type="SUPFAM" id="SSF51430">
    <property type="entry name" value="NAD(P)-linked oxidoreductase"/>
    <property type="match status" value="1"/>
</dbReference>
<dbReference type="InterPro" id="IPR036812">
    <property type="entry name" value="NAD(P)_OxRdtase_dom_sf"/>
</dbReference>
<protein>
    <submittedName>
        <fullName evidence="2">Predicted oxidoreductase</fullName>
    </submittedName>
</protein>
<dbReference type="Gene3D" id="3.20.20.100">
    <property type="entry name" value="NADP-dependent oxidoreductase domain"/>
    <property type="match status" value="1"/>
</dbReference>
<evidence type="ECO:0000259" key="1">
    <source>
        <dbReference type="Pfam" id="PF00248"/>
    </source>
</evidence>
<evidence type="ECO:0000313" key="2">
    <source>
        <dbReference type="EMBL" id="SEO66483.1"/>
    </source>
</evidence>
<dbReference type="EMBL" id="FOEG01000002">
    <property type="protein sequence ID" value="SEO66483.1"/>
    <property type="molecule type" value="Genomic_DNA"/>
</dbReference>
<sequence>MAASPLWPDTPFLLGMMRLHERPELHRPERLADWIQARLEQGLCWFDHADIYGDGAGERLFGQALRHRPALARQVRIVTKTGIVPEGRDSSPFGVKHYDTSATHVTRAIDAALDRLGVAHVDHFLIHRPDPLLDAEATGRALDDAITAGKIGAAGVSNFGPEQWRRLQGAMRNRLAGHQLQLSLARTSPLFHGDYDALLADGLQPMAWSPLGGGAALQGHTGAMLERLAGEWNSTAAAIALDWVRTLPGRPLPVIGTLRPERIDELLGSTGQPMTRATWFALLEQARGEPVA</sequence>
<dbReference type="PANTHER" id="PTHR43364">
    <property type="entry name" value="NADH-SPECIFIC METHYLGLYOXAL REDUCTASE-RELATED"/>
    <property type="match status" value="1"/>
</dbReference>
<dbReference type="GO" id="GO:0016491">
    <property type="term" value="F:oxidoreductase activity"/>
    <property type="evidence" value="ECO:0007669"/>
    <property type="project" value="InterPro"/>
</dbReference>
<dbReference type="PRINTS" id="PR00069">
    <property type="entry name" value="ALDKETRDTASE"/>
</dbReference>
<feature type="domain" description="NADP-dependent oxidoreductase" evidence="1">
    <location>
        <begin position="14"/>
        <end position="270"/>
    </location>
</feature>
<reference evidence="2 3" key="1">
    <citation type="submission" date="2016-10" db="EMBL/GenBank/DDBJ databases">
        <authorList>
            <person name="de Groot N.N."/>
        </authorList>
    </citation>
    <scope>NUCLEOTIDE SEQUENCE [LARGE SCALE GENOMIC DNA]</scope>
    <source>
        <strain evidence="2 3">CGMCC 1.6291</strain>
    </source>
</reference>
<dbReference type="OrthoDB" id="9772407at2"/>
<dbReference type="Proteomes" id="UP000199657">
    <property type="component" value="Unassembled WGS sequence"/>
</dbReference>